<reference evidence="3" key="1">
    <citation type="submission" date="2010-08" db="EMBL/GenBank/DDBJ databases">
        <authorList>
            <consortium name="Caenorhabditis japonica Sequencing Consortium"/>
            <person name="Wilson R.K."/>
        </authorList>
    </citation>
    <scope>NUCLEOTIDE SEQUENCE [LARGE SCALE GENOMIC DNA]</scope>
    <source>
        <strain evidence="3">DF5081</strain>
    </source>
</reference>
<dbReference type="Gene3D" id="3.30.70.270">
    <property type="match status" value="1"/>
</dbReference>
<dbReference type="Proteomes" id="UP000005237">
    <property type="component" value="Unassembled WGS sequence"/>
</dbReference>
<name>A0A8R1I259_CAEJA</name>
<evidence type="ECO:0000313" key="3">
    <source>
        <dbReference type="Proteomes" id="UP000005237"/>
    </source>
</evidence>
<accession>A0A8R1I259</accession>
<reference evidence="2" key="2">
    <citation type="submission" date="2022-06" db="UniProtKB">
        <authorList>
            <consortium name="EnsemblMetazoa"/>
        </authorList>
    </citation>
    <scope>IDENTIFICATION</scope>
    <source>
        <strain evidence="2">DF5081</strain>
    </source>
</reference>
<dbReference type="CDD" id="cd01650">
    <property type="entry name" value="RT_nLTR_like"/>
    <property type="match status" value="1"/>
</dbReference>
<evidence type="ECO:0000259" key="1">
    <source>
        <dbReference type="PROSITE" id="PS50878"/>
    </source>
</evidence>
<sequence length="427" mass="48250">MVDGEAITSPSKIADVFIDFFSKSFTPYSSPFPALPSPQPTLSHVDVSPLAVANAIGKLNPKIGFSTDLINFFILKKCVHSISVPLSLIFTESLSSKRFPDVWKTATVIPLLKKGNDTDASNFRPISLTHPLARLFERIVIKALTRDFAHRLSPLQFGFLNKRSCPLALLDSISEYHRMISKPKSWLDVIFIDFKKAFDSVPHDLLILKLLNFGIHPNLCDWFGSFLSGRISKVKIGEFLSVNHFHNTSGVLQGTVTGPFLFLIYINDLLYLFPEDVKVTAYADDLKIFCNNHDSLQKSIDVVISWCDKWKLALAENKTLVLHIGKSNPKFVYHVGTSKVQPTVCARDLGVFVDNDLNFESHISRIVNSALHKCRLILRSFRSSLPDFYFKLFNAYVRPTLEYGCELFHPSTFHLSRKLESPLRISI</sequence>
<dbReference type="PROSITE" id="PS50878">
    <property type="entry name" value="RT_POL"/>
    <property type="match status" value="1"/>
</dbReference>
<dbReference type="PANTHER" id="PTHR33332">
    <property type="entry name" value="REVERSE TRANSCRIPTASE DOMAIN-CONTAINING PROTEIN"/>
    <property type="match status" value="1"/>
</dbReference>
<dbReference type="AlphaFoldDB" id="A0A8R1I259"/>
<organism evidence="2 3">
    <name type="scientific">Caenorhabditis japonica</name>
    <dbReference type="NCBI Taxonomy" id="281687"/>
    <lineage>
        <taxon>Eukaryota</taxon>
        <taxon>Metazoa</taxon>
        <taxon>Ecdysozoa</taxon>
        <taxon>Nematoda</taxon>
        <taxon>Chromadorea</taxon>
        <taxon>Rhabditida</taxon>
        <taxon>Rhabditina</taxon>
        <taxon>Rhabditomorpha</taxon>
        <taxon>Rhabditoidea</taxon>
        <taxon>Rhabditidae</taxon>
        <taxon>Peloderinae</taxon>
        <taxon>Caenorhabditis</taxon>
    </lineage>
</organism>
<proteinExistence type="predicted"/>
<evidence type="ECO:0000313" key="2">
    <source>
        <dbReference type="EnsemblMetazoa" id="CJA17527.1"/>
    </source>
</evidence>
<dbReference type="InterPro" id="IPR043128">
    <property type="entry name" value="Rev_trsase/Diguanyl_cyclase"/>
</dbReference>
<protein>
    <submittedName>
        <fullName evidence="2">Reverse transcriptase domain-containing protein</fullName>
    </submittedName>
</protein>
<dbReference type="SUPFAM" id="SSF56672">
    <property type="entry name" value="DNA/RNA polymerases"/>
    <property type="match status" value="1"/>
</dbReference>
<dbReference type="InterPro" id="IPR000477">
    <property type="entry name" value="RT_dom"/>
</dbReference>
<dbReference type="EnsemblMetazoa" id="CJA17527.1">
    <property type="protein sequence ID" value="CJA17527.1"/>
    <property type="gene ID" value="WBGene00136733"/>
</dbReference>
<dbReference type="PRINTS" id="PR01345">
    <property type="entry name" value="CERVTRCPTASE"/>
</dbReference>
<dbReference type="InterPro" id="IPR043502">
    <property type="entry name" value="DNA/RNA_pol_sf"/>
</dbReference>
<dbReference type="Pfam" id="PF00078">
    <property type="entry name" value="RVT_1"/>
    <property type="match status" value="1"/>
</dbReference>
<keyword evidence="3" id="KW-1185">Reference proteome</keyword>
<feature type="domain" description="Reverse transcriptase" evidence="1">
    <location>
        <begin position="92"/>
        <end position="339"/>
    </location>
</feature>